<accession>A0ABN8TVE7</accession>
<feature type="region of interest" description="Disordered" evidence="1">
    <location>
        <begin position="1"/>
        <end position="29"/>
    </location>
</feature>
<organism evidence="3 4">
    <name type="scientific">Vibrio aestuarianus</name>
    <dbReference type="NCBI Taxonomy" id="28171"/>
    <lineage>
        <taxon>Bacteria</taxon>
        <taxon>Pseudomonadati</taxon>
        <taxon>Pseudomonadota</taxon>
        <taxon>Gammaproteobacteria</taxon>
        <taxon>Vibrionales</taxon>
        <taxon>Vibrionaceae</taxon>
        <taxon>Vibrio</taxon>
    </lineage>
</organism>
<proteinExistence type="predicted"/>
<name>A0ABN8TVE7_9VIBR</name>
<feature type="domain" description="Fido" evidence="2">
    <location>
        <begin position="261"/>
        <end position="383"/>
    </location>
</feature>
<dbReference type="Gene3D" id="1.10.3290.10">
    <property type="entry name" value="Fido-like domain"/>
    <property type="match status" value="1"/>
</dbReference>
<evidence type="ECO:0000313" key="4">
    <source>
        <dbReference type="Proteomes" id="UP001152658"/>
    </source>
</evidence>
<sequence length="383" mass="42504">MGQNTPITSSVSPISFTKSRSGDKPNSFPAVAVRNTSTKMKTMGNVEQAHNFLRRNHKCSDVVLSIKRKMYQVTDNEVKRVNPSQGLAHLGEGAKKIFNGDAPNKSYATSLTKTLHSAQEERRLRIESLVQGTIQSSDANALRELTSSNVVDTSVRNNLILDFEGKPKSRIDFSDHTRELINCQRKLGSDLKRLQSVNHRMSVQLNQPMVLPRDNFSGEPTRDAADWISQKSRSNKTTNEFQLQVSRVQSALLKYKDADLLNIQTICDIRDAVYAPTQGDSPRNFRSSNDPVFMGSDIGRAGFEKALHEIRDKGLTGPELADTLFLAVISYHPFGDGNGRTARTLYALASLQNGEKNFAALSKEGENLLNPLIEPVRASEPFV</sequence>
<dbReference type="InterPro" id="IPR036597">
    <property type="entry name" value="Fido-like_dom_sf"/>
</dbReference>
<dbReference type="EMBL" id="CALYLK010000135">
    <property type="protein sequence ID" value="CAH8228766.1"/>
    <property type="molecule type" value="Genomic_DNA"/>
</dbReference>
<dbReference type="Proteomes" id="UP001152658">
    <property type="component" value="Unassembled WGS sequence"/>
</dbReference>
<comment type="caution">
    <text evidence="3">The sequence shown here is derived from an EMBL/GenBank/DDBJ whole genome shotgun (WGS) entry which is preliminary data.</text>
</comment>
<dbReference type="PROSITE" id="PS51459">
    <property type="entry name" value="FIDO"/>
    <property type="match status" value="1"/>
</dbReference>
<evidence type="ECO:0000256" key="1">
    <source>
        <dbReference type="SAM" id="MobiDB-lite"/>
    </source>
</evidence>
<protein>
    <recommendedName>
        <fullName evidence="2">Fido domain-containing protein</fullName>
    </recommendedName>
</protein>
<gene>
    <name evidence="3" type="ORF">VAE063_940481</name>
</gene>
<reference evidence="3" key="1">
    <citation type="submission" date="2022-06" db="EMBL/GenBank/DDBJ databases">
        <authorList>
            <person name="Goudenege D."/>
            <person name="Le Roux F."/>
        </authorList>
    </citation>
    <scope>NUCLEOTIDE SEQUENCE</scope>
    <source>
        <strain evidence="3">12-063</strain>
    </source>
</reference>
<evidence type="ECO:0000259" key="2">
    <source>
        <dbReference type="PROSITE" id="PS51459"/>
    </source>
</evidence>
<keyword evidence="4" id="KW-1185">Reference proteome</keyword>
<feature type="compositionally biased region" description="Polar residues" evidence="1">
    <location>
        <begin position="1"/>
        <end position="19"/>
    </location>
</feature>
<dbReference type="SUPFAM" id="SSF140931">
    <property type="entry name" value="Fic-like"/>
    <property type="match status" value="1"/>
</dbReference>
<dbReference type="InterPro" id="IPR003812">
    <property type="entry name" value="Fido"/>
</dbReference>
<evidence type="ECO:0000313" key="3">
    <source>
        <dbReference type="EMBL" id="CAH8228766.1"/>
    </source>
</evidence>
<dbReference type="RefSeq" id="WP_168522230.1">
    <property type="nucleotide sequence ID" value="NZ_CALYLA010000019.1"/>
</dbReference>